<dbReference type="Pfam" id="PF18759">
    <property type="entry name" value="Plavaka"/>
    <property type="match status" value="1"/>
</dbReference>
<proteinExistence type="predicted"/>
<evidence type="ECO:0000256" key="2">
    <source>
        <dbReference type="ARBA" id="ARBA00022898"/>
    </source>
</evidence>
<keyword evidence="3" id="KW-0456">Lyase</keyword>
<keyword evidence="5" id="KW-0347">Helicase</keyword>
<comment type="cofactor">
    <cofactor evidence="1">
        <name>pyridoxal 5'-phosphate</name>
        <dbReference type="ChEBI" id="CHEBI:597326"/>
    </cofactor>
</comment>
<dbReference type="AlphaFoldDB" id="A0A0K6GA94"/>
<dbReference type="Gene3D" id="3.40.640.10">
    <property type="entry name" value="Type I PLP-dependent aspartate aminotransferase-like (Major domain)"/>
    <property type="match status" value="1"/>
</dbReference>
<dbReference type="GO" id="GO:0004519">
    <property type="term" value="F:endonuclease activity"/>
    <property type="evidence" value="ECO:0007669"/>
    <property type="project" value="UniProtKB-KW"/>
</dbReference>
<keyword evidence="5" id="KW-0378">Hydrolase</keyword>
<evidence type="ECO:0000313" key="6">
    <source>
        <dbReference type="Proteomes" id="UP000044841"/>
    </source>
</evidence>
<keyword evidence="5" id="KW-0540">Nuclease</keyword>
<keyword evidence="5" id="KW-0255">Endonuclease</keyword>
<sequence length="1228" mass="138922">MPWHNNRALLKDIDKLPHGPDWEVQPFKLTGSCGEEIVELWKRNPLDVIRALLLDRKLQKYLHYVPQRHYTSRDCRNRRRGELWTGDWLWKVQQLIEDEFATIISCIVSSDETKLTNFAGNKKAHPVYLTIGNLPKRLRRRISKRTSVLIGYLPVPTLSCEPNKEKAREMKRELFHQCLGSILAPLANACKSGGVEVPCSDGGIRRIYPVLASYVADFPEQCKVACTKQTHCPLCMSHPKTRGDPGISAVRDRDDTLETIREAREGPSARFNWLGLTQSGDPFWAEHEYVDLGSFLTPDLLHQMHKGVMKDHLIKWVTTILGKSVLDERYISMPECRGMRHFKHGISSVSQWTGRELKEMTKILLPAMSDTNQRVVQAARALLDFMYLAHLGSITDDDLEAMEDALRTFHDHKDVFEELGAVATDKGFHGIPKIHMISHYMHLICELGTPDGYNTETSERLHIDFAKMGYRASNKVNATKQMALYIQRLEAIEMHGAYLEEIAGTMQGVQDQRSDAESARSQGEIHLDDGMRGNNEFEDDDWDAWYDEEDEEDEDQQQELLDAGVRMMPLMGFEELRWRGQHEGKPWEVKEALGADVNENRRTFYPNPQHVLAKTPTRTATASFIVREHGANRFLHAVHSFLAKEVPQHNEVTFYNDSTFNIWSRARLFHSPPPFQPSEESQMDVVRAQPAKIDQYERISRPRRFDTVLLLAYPDRTGIHRYRPGRVRVIFELPFPIHSACPEPLVYVDLFNSPSAGPVRHLGLFTTTRSLVQQQRASFILHHPPPFLSSDMNLGMYDPAEYNKILAKAGVHRHTDNDSSNRKSCKSHCRWGQHTRPLDSTHPEPPNYDIAPPRRKQGSMKNSNNVCTELSPLTSVIERDVGLQLCQMLGYDISNTESSKPWAHIVRENMKFYPLSVACAMEPGASLDFICDEFMIELCTGETKLFSQATAWELLNLKPETVFDIPERLQNEYAISSGALSAVLNPYLIQTCGKDVLEKKFDIKPSKYFVGTTKHGSWPNGAGNILQLSPVSAPEHILDVPVDINAHMDISKLDQQLDQCLITPVFAVVASSSGQNQALGLSFAAHTNAARGGYYASLLHEPEVPQPNESIVPEQALSNFTRSQLEHLRFADSITIDPHKSAGYIPYPAGGLCYHDGRMRYLVTWTNPNVYKDSDATESMGVHGIEGSEPGASAVGAWLSHRIIGLHKHGYGSLLGESLFSCTKIYTH</sequence>
<keyword evidence="5" id="KW-0547">Nucleotide-binding</keyword>
<dbReference type="PANTHER" id="PTHR42735">
    <property type="match status" value="1"/>
</dbReference>
<dbReference type="InterPro" id="IPR015424">
    <property type="entry name" value="PyrdxlP-dep_Trfase"/>
</dbReference>
<dbReference type="InterPro" id="IPR015421">
    <property type="entry name" value="PyrdxlP-dep_Trfase_major"/>
</dbReference>
<evidence type="ECO:0000256" key="3">
    <source>
        <dbReference type="ARBA" id="ARBA00023239"/>
    </source>
</evidence>
<feature type="region of interest" description="Disordered" evidence="4">
    <location>
        <begin position="813"/>
        <end position="864"/>
    </location>
</feature>
<dbReference type="InterPro" id="IPR041078">
    <property type="entry name" value="Plavaka"/>
</dbReference>
<dbReference type="SUPFAM" id="SSF53383">
    <property type="entry name" value="PLP-dependent transferases"/>
    <property type="match status" value="1"/>
</dbReference>
<evidence type="ECO:0000256" key="1">
    <source>
        <dbReference type="ARBA" id="ARBA00001933"/>
    </source>
</evidence>
<feature type="compositionally biased region" description="Basic residues" evidence="4">
    <location>
        <begin position="823"/>
        <end position="833"/>
    </location>
</feature>
<name>A0A0K6GA94_9AGAM</name>
<organism evidence="5 6">
    <name type="scientific">Rhizoctonia solani</name>
    <dbReference type="NCBI Taxonomy" id="456999"/>
    <lineage>
        <taxon>Eukaryota</taxon>
        <taxon>Fungi</taxon>
        <taxon>Dikarya</taxon>
        <taxon>Basidiomycota</taxon>
        <taxon>Agaricomycotina</taxon>
        <taxon>Agaricomycetes</taxon>
        <taxon>Cantharellales</taxon>
        <taxon>Ceratobasidiaceae</taxon>
        <taxon>Rhizoctonia</taxon>
    </lineage>
</organism>
<dbReference type="Proteomes" id="UP000044841">
    <property type="component" value="Unassembled WGS sequence"/>
</dbReference>
<gene>
    <name evidence="5" type="ORF">RSOLAG22IIIB_11630</name>
</gene>
<keyword evidence="5" id="KW-0067">ATP-binding</keyword>
<dbReference type="InterPro" id="IPR050477">
    <property type="entry name" value="GrpII_AminoAcid_Decarb"/>
</dbReference>
<keyword evidence="6" id="KW-1185">Reference proteome</keyword>
<accession>A0A0K6GA94</accession>
<evidence type="ECO:0000256" key="4">
    <source>
        <dbReference type="SAM" id="MobiDB-lite"/>
    </source>
</evidence>
<evidence type="ECO:0000313" key="5">
    <source>
        <dbReference type="EMBL" id="CUA75304.1"/>
    </source>
</evidence>
<reference evidence="5 6" key="1">
    <citation type="submission" date="2015-07" db="EMBL/GenBank/DDBJ databases">
        <authorList>
            <person name="Noorani M."/>
        </authorList>
    </citation>
    <scope>NUCLEOTIDE SEQUENCE [LARGE SCALE GENOMIC DNA]</scope>
    <source>
        <strain evidence="5">BBA 69670</strain>
    </source>
</reference>
<feature type="region of interest" description="Disordered" evidence="4">
    <location>
        <begin position="516"/>
        <end position="539"/>
    </location>
</feature>
<dbReference type="PANTHER" id="PTHR42735:SF4">
    <property type="entry name" value="PYRIDOXAL PHOSPHATE-DEPENDENT DECARBOXYLASE FAMILY PROTEIN"/>
    <property type="match status" value="1"/>
</dbReference>
<dbReference type="GO" id="GO:0004386">
    <property type="term" value="F:helicase activity"/>
    <property type="evidence" value="ECO:0007669"/>
    <property type="project" value="UniProtKB-KW"/>
</dbReference>
<feature type="compositionally biased region" description="Basic and acidic residues" evidence="4">
    <location>
        <begin position="516"/>
        <end position="531"/>
    </location>
</feature>
<dbReference type="EMBL" id="CYGV01001526">
    <property type="protein sequence ID" value="CUA75304.1"/>
    <property type="molecule type" value="Genomic_DNA"/>
</dbReference>
<keyword evidence="2" id="KW-0663">Pyridoxal phosphate</keyword>
<protein>
    <submittedName>
        <fullName evidence="5">DNA annealing helicase and endonuclease ZRANB3</fullName>
    </submittedName>
</protein>